<dbReference type="HOGENOM" id="CLU_3098104_0_0_9"/>
<evidence type="ECO:0000313" key="2">
    <source>
        <dbReference type="EMBL" id="EHL07444.1"/>
    </source>
</evidence>
<keyword evidence="1" id="KW-1133">Transmembrane helix</keyword>
<accession>G9XLF9</accession>
<gene>
    <name evidence="2" type="ORF">HMPREF0322_01793</name>
</gene>
<organism evidence="2 3">
    <name type="scientific">Desulfitobacterium hafniense DP7</name>
    <dbReference type="NCBI Taxonomy" id="537010"/>
    <lineage>
        <taxon>Bacteria</taxon>
        <taxon>Bacillati</taxon>
        <taxon>Bacillota</taxon>
        <taxon>Clostridia</taxon>
        <taxon>Eubacteriales</taxon>
        <taxon>Desulfitobacteriaceae</taxon>
        <taxon>Desulfitobacterium</taxon>
    </lineage>
</organism>
<dbReference type="Proteomes" id="UP000004416">
    <property type="component" value="Unassembled WGS sequence"/>
</dbReference>
<sequence>MQKFAGFYCLRQFIYAILKYLKIILSLMVGANFVKAKDAKAMGLRPSRKTG</sequence>
<name>G9XLF9_DESHA</name>
<keyword evidence="1" id="KW-0472">Membrane</keyword>
<protein>
    <submittedName>
        <fullName evidence="2">Uncharacterized protein</fullName>
    </submittedName>
</protein>
<evidence type="ECO:0000256" key="1">
    <source>
        <dbReference type="SAM" id="Phobius"/>
    </source>
</evidence>
<keyword evidence="1" id="KW-0812">Transmembrane</keyword>
<reference evidence="2 3" key="1">
    <citation type="submission" date="2011-08" db="EMBL/GenBank/DDBJ databases">
        <authorList>
            <person name="Weinstock G."/>
            <person name="Sodergren E."/>
            <person name="Clifton S."/>
            <person name="Fulton L."/>
            <person name="Fulton B."/>
            <person name="Courtney L."/>
            <person name="Fronick C."/>
            <person name="Harrison M."/>
            <person name="Strong C."/>
            <person name="Farmer C."/>
            <person name="Delahaunty K."/>
            <person name="Markovic C."/>
            <person name="Hall O."/>
            <person name="Minx P."/>
            <person name="Tomlinson C."/>
            <person name="Mitreva M."/>
            <person name="Hou S."/>
            <person name="Chen J."/>
            <person name="Wollam A."/>
            <person name="Pepin K.H."/>
            <person name="Johnson M."/>
            <person name="Bhonagiri V."/>
            <person name="Zhang X."/>
            <person name="Suruliraj S."/>
            <person name="Warren W."/>
            <person name="Chinwalla A."/>
            <person name="Mardis E.R."/>
            <person name="Wilson R.K."/>
        </authorList>
    </citation>
    <scope>NUCLEOTIDE SEQUENCE [LARGE SCALE GENOMIC DNA]</scope>
    <source>
        <strain evidence="2 3">DP7</strain>
    </source>
</reference>
<feature type="transmembrane region" description="Helical" evidence="1">
    <location>
        <begin position="12"/>
        <end position="34"/>
    </location>
</feature>
<proteinExistence type="predicted"/>
<evidence type="ECO:0000313" key="3">
    <source>
        <dbReference type="Proteomes" id="UP000004416"/>
    </source>
</evidence>
<dbReference type="PATRIC" id="fig|537010.4.peg.1676"/>
<comment type="caution">
    <text evidence="2">The sequence shown here is derived from an EMBL/GenBank/DDBJ whole genome shotgun (WGS) entry which is preliminary data.</text>
</comment>
<dbReference type="EMBL" id="AFZX01000041">
    <property type="protein sequence ID" value="EHL07444.1"/>
    <property type="molecule type" value="Genomic_DNA"/>
</dbReference>
<dbReference type="AlphaFoldDB" id="G9XLF9"/>